<dbReference type="EMBL" id="CPZF01000020">
    <property type="protein sequence ID" value="CNG60544.1"/>
    <property type="molecule type" value="Genomic_DNA"/>
</dbReference>
<gene>
    <name evidence="1" type="ORF">ERS137939_04444</name>
</gene>
<comment type="caution">
    <text evidence="1">The sequence shown here is derived from an EMBL/GenBank/DDBJ whole genome shotgun (WGS) entry which is preliminary data.</text>
</comment>
<dbReference type="AlphaFoldDB" id="A0A9P1PZD0"/>
<evidence type="ECO:0000313" key="2">
    <source>
        <dbReference type="Proteomes" id="UP000041356"/>
    </source>
</evidence>
<protein>
    <submittedName>
        <fullName evidence="1">Uncharacterized protein</fullName>
    </submittedName>
</protein>
<sequence length="70" mass="8127">MESFREQLRIGVLTVVTTTSNIKNKIQKKGFNANYTINSSGYCDFPMPEDNYFLLKYSRNDSKRVNNVAR</sequence>
<accession>A0A9P1PZD0</accession>
<organism evidence="1 2">
    <name type="scientific">Yersinia enterocolitica</name>
    <dbReference type="NCBI Taxonomy" id="630"/>
    <lineage>
        <taxon>Bacteria</taxon>
        <taxon>Pseudomonadati</taxon>
        <taxon>Pseudomonadota</taxon>
        <taxon>Gammaproteobacteria</taxon>
        <taxon>Enterobacterales</taxon>
        <taxon>Yersiniaceae</taxon>
        <taxon>Yersinia</taxon>
    </lineage>
</organism>
<evidence type="ECO:0000313" key="1">
    <source>
        <dbReference type="EMBL" id="CNG60544.1"/>
    </source>
</evidence>
<dbReference type="Proteomes" id="UP000041356">
    <property type="component" value="Unassembled WGS sequence"/>
</dbReference>
<name>A0A9P1PZD0_YEREN</name>
<proteinExistence type="predicted"/>
<reference evidence="1 2" key="1">
    <citation type="submission" date="2015-03" db="EMBL/GenBank/DDBJ databases">
        <authorList>
            <consortium name="Pathogen Informatics"/>
            <person name="Murphy D."/>
        </authorList>
    </citation>
    <scope>NUCLEOTIDE SEQUENCE [LARGE SCALE GENOMIC DNA]</scope>
    <source>
        <strain evidence="1 2">IP27818</strain>
    </source>
</reference>